<dbReference type="Proteomes" id="UP000237105">
    <property type="component" value="Unassembled WGS sequence"/>
</dbReference>
<evidence type="ECO:0000256" key="3">
    <source>
        <dbReference type="SAM" id="MobiDB-lite"/>
    </source>
</evidence>
<comment type="subcellular location">
    <subcellularLocation>
        <location evidence="2">Golgi apparatus</location>
        <location evidence="2">trans-Golgi network</location>
    </subcellularLocation>
</comment>
<evidence type="ECO:0000313" key="6">
    <source>
        <dbReference type="EMBL" id="PON59706.1"/>
    </source>
</evidence>
<feature type="transmembrane region" description="Helical" evidence="4">
    <location>
        <begin position="43"/>
        <end position="75"/>
    </location>
</feature>
<keyword evidence="4" id="KW-0812">Transmembrane</keyword>
<dbReference type="GO" id="GO:0048193">
    <property type="term" value="P:Golgi vesicle transport"/>
    <property type="evidence" value="ECO:0007669"/>
    <property type="project" value="TreeGrafter"/>
</dbReference>
<keyword evidence="6" id="KW-0456">Lyase</keyword>
<evidence type="ECO:0000313" key="7">
    <source>
        <dbReference type="Proteomes" id="UP000237105"/>
    </source>
</evidence>
<dbReference type="GO" id="GO:0007030">
    <property type="term" value="P:Golgi organization"/>
    <property type="evidence" value="ECO:0007669"/>
    <property type="project" value="UniProtKB-UniRule"/>
</dbReference>
<dbReference type="GO" id="GO:0007041">
    <property type="term" value="P:lysosomal transport"/>
    <property type="evidence" value="ECO:0007669"/>
    <property type="project" value="TreeGrafter"/>
</dbReference>
<reference evidence="7" key="1">
    <citation type="submission" date="2016-06" db="EMBL/GenBank/DDBJ databases">
        <title>Parallel loss of symbiosis genes in relatives of nitrogen-fixing non-legume Parasponia.</title>
        <authorList>
            <person name="Van Velzen R."/>
            <person name="Holmer R."/>
            <person name="Bu F."/>
            <person name="Rutten L."/>
            <person name="Van Zeijl A."/>
            <person name="Liu W."/>
            <person name="Santuari L."/>
            <person name="Cao Q."/>
            <person name="Sharma T."/>
            <person name="Shen D."/>
            <person name="Roswanjaya Y."/>
            <person name="Wardhani T."/>
            <person name="Kalhor M.S."/>
            <person name="Jansen J."/>
            <person name="Van den Hoogen J."/>
            <person name="Gungor B."/>
            <person name="Hartog M."/>
            <person name="Hontelez J."/>
            <person name="Verver J."/>
            <person name="Yang W.-C."/>
            <person name="Schijlen E."/>
            <person name="Repin R."/>
            <person name="Schilthuizen M."/>
            <person name="Schranz E."/>
            <person name="Heidstra R."/>
            <person name="Miyata K."/>
            <person name="Fedorova E."/>
            <person name="Kohlen W."/>
            <person name="Bisseling T."/>
            <person name="Smit S."/>
            <person name="Geurts R."/>
        </authorList>
    </citation>
    <scope>NUCLEOTIDE SEQUENCE [LARGE SCALE GENOMIC DNA]</scope>
    <source>
        <strain evidence="7">cv. WU1-14</strain>
    </source>
</reference>
<keyword evidence="2" id="KW-0333">Golgi apparatus</keyword>
<dbReference type="GO" id="GO:0016020">
    <property type="term" value="C:membrane"/>
    <property type="evidence" value="ECO:0007669"/>
    <property type="project" value="TreeGrafter"/>
</dbReference>
<dbReference type="GO" id="GO:0032456">
    <property type="term" value="P:endocytic recycling"/>
    <property type="evidence" value="ECO:0007669"/>
    <property type="project" value="TreeGrafter"/>
</dbReference>
<dbReference type="Gene3D" id="1.10.579.10">
    <property type="entry name" value="DNA Cyclobutane Dipyrimidine Photolyase, subunit A, domain 3"/>
    <property type="match status" value="1"/>
</dbReference>
<keyword evidence="7" id="KW-1185">Reference proteome</keyword>
<proteinExistence type="inferred from homology"/>
<dbReference type="Pfam" id="PF08700">
    <property type="entry name" value="VPS51_Exo84_N"/>
    <property type="match status" value="1"/>
</dbReference>
<comment type="similarity">
    <text evidence="1 2">Belongs to the VPS51 family.</text>
</comment>
<comment type="subunit">
    <text evidence="2">Component of the Golgi-associated retrograde protein (GARP) complex.</text>
</comment>
<comment type="caution">
    <text evidence="6">The sequence shown here is derived from an EMBL/GenBank/DDBJ whole genome shotgun (WGS) entry which is preliminary data.</text>
</comment>
<evidence type="ECO:0000256" key="1">
    <source>
        <dbReference type="ARBA" id="ARBA00006080"/>
    </source>
</evidence>
<feature type="compositionally biased region" description="Basic and acidic residues" evidence="3">
    <location>
        <begin position="138"/>
        <end position="147"/>
    </location>
</feature>
<dbReference type="GO" id="GO:0006869">
    <property type="term" value="P:lipid transport"/>
    <property type="evidence" value="ECO:0007669"/>
    <property type="project" value="UniProtKB-UniRule"/>
</dbReference>
<dbReference type="AlphaFoldDB" id="A0A2P5CF89"/>
<protein>
    <recommendedName>
        <fullName evidence="2">Vacuolar protein sorting-associated protein 51 homolog</fullName>
    </recommendedName>
</protein>
<dbReference type="SUPFAM" id="SSF48173">
    <property type="entry name" value="Cryptochrome/photolyase FAD-binding domain"/>
    <property type="match status" value="1"/>
</dbReference>
<evidence type="ECO:0000256" key="4">
    <source>
        <dbReference type="SAM" id="Phobius"/>
    </source>
</evidence>
<evidence type="ECO:0000259" key="5">
    <source>
        <dbReference type="Pfam" id="PF03441"/>
    </source>
</evidence>
<dbReference type="GO" id="GO:0016829">
    <property type="term" value="F:lyase activity"/>
    <property type="evidence" value="ECO:0007669"/>
    <property type="project" value="UniProtKB-KW"/>
</dbReference>
<sequence length="159" mass="18053">MLVYENYKKFISATDTIKRMESNILGIEANMEQLLAKVYSTSVAMLLTAVVSVFLFGFHLSLAFFLSSTFTLILFERYKFHSNGEYVKRWLPEFARLATEWIHHPWNAPEFVLQAAGIELLDAAKVRLQQQAVSEMQQHEVASKTRDCLSSGDSNGGKP</sequence>
<dbReference type="InterPro" id="IPR014812">
    <property type="entry name" value="Vps51"/>
</dbReference>
<dbReference type="GO" id="GO:0000938">
    <property type="term" value="C:GARP complex"/>
    <property type="evidence" value="ECO:0007669"/>
    <property type="project" value="UniProtKB-UniRule"/>
</dbReference>
<feature type="domain" description="Cryptochrome/DNA photolyase FAD-binding" evidence="5">
    <location>
        <begin position="78"/>
        <end position="120"/>
    </location>
</feature>
<dbReference type="PANTHER" id="PTHR15954">
    <property type="entry name" value="VACUOLAR PROTEIN SORTING-ASSOCIATED PROTEIN 51 HOMOLOG"/>
    <property type="match status" value="1"/>
</dbReference>
<keyword evidence="4" id="KW-0472">Membrane</keyword>
<dbReference type="GO" id="GO:0005829">
    <property type="term" value="C:cytosol"/>
    <property type="evidence" value="ECO:0007669"/>
    <property type="project" value="GOC"/>
</dbReference>
<name>A0A2P5CF89_PARAD</name>
<keyword evidence="2" id="KW-0653">Protein transport</keyword>
<dbReference type="GO" id="GO:0015031">
    <property type="term" value="P:protein transport"/>
    <property type="evidence" value="ECO:0007669"/>
    <property type="project" value="UniProtKB-UniRule"/>
</dbReference>
<dbReference type="InterPro" id="IPR005101">
    <property type="entry name" value="Cryptochr/Photolyase_FAD-bd"/>
</dbReference>
<dbReference type="STRING" id="3476.A0A2P5CF89"/>
<evidence type="ECO:0000256" key="2">
    <source>
        <dbReference type="RuleBase" id="RU368010"/>
    </source>
</evidence>
<keyword evidence="2" id="KW-0813">Transport</keyword>
<dbReference type="OrthoDB" id="1750954at2759"/>
<dbReference type="GO" id="GO:0042147">
    <property type="term" value="P:retrograde transport, endosome to Golgi"/>
    <property type="evidence" value="ECO:0007669"/>
    <property type="project" value="UniProtKB-UniRule"/>
</dbReference>
<dbReference type="GO" id="GO:1990745">
    <property type="term" value="C:EARP complex"/>
    <property type="evidence" value="ECO:0007669"/>
    <property type="project" value="TreeGrafter"/>
</dbReference>
<feature type="region of interest" description="Disordered" evidence="3">
    <location>
        <begin position="138"/>
        <end position="159"/>
    </location>
</feature>
<dbReference type="Pfam" id="PF03441">
    <property type="entry name" value="FAD_binding_7"/>
    <property type="match status" value="1"/>
</dbReference>
<gene>
    <name evidence="6" type="ORF">PanWU01x14_157630</name>
</gene>
<organism evidence="6 7">
    <name type="scientific">Parasponia andersonii</name>
    <name type="common">Sponia andersonii</name>
    <dbReference type="NCBI Taxonomy" id="3476"/>
    <lineage>
        <taxon>Eukaryota</taxon>
        <taxon>Viridiplantae</taxon>
        <taxon>Streptophyta</taxon>
        <taxon>Embryophyta</taxon>
        <taxon>Tracheophyta</taxon>
        <taxon>Spermatophyta</taxon>
        <taxon>Magnoliopsida</taxon>
        <taxon>eudicotyledons</taxon>
        <taxon>Gunneridae</taxon>
        <taxon>Pentapetalae</taxon>
        <taxon>rosids</taxon>
        <taxon>fabids</taxon>
        <taxon>Rosales</taxon>
        <taxon>Cannabaceae</taxon>
        <taxon>Parasponia</taxon>
    </lineage>
</organism>
<keyword evidence="2" id="KW-0445">Lipid transport</keyword>
<keyword evidence="4" id="KW-1133">Transmembrane helix</keyword>
<accession>A0A2P5CF89</accession>
<dbReference type="InterPro" id="IPR036134">
    <property type="entry name" value="Crypto/Photolyase_FAD-like_sf"/>
</dbReference>
<comment type="function">
    <text evidence="2">Acts as component of the GARP complex that is involved in retrograde transport from early and late endosomes to the trans-Golgi network (TGN).</text>
</comment>
<dbReference type="PANTHER" id="PTHR15954:SF4">
    <property type="entry name" value="VACUOLAR PROTEIN SORTING-ASSOCIATED PROTEIN 51 HOMOLOG"/>
    <property type="match status" value="1"/>
</dbReference>
<dbReference type="EMBL" id="JXTB01000137">
    <property type="protein sequence ID" value="PON59706.1"/>
    <property type="molecule type" value="Genomic_DNA"/>
</dbReference>